<sequence>MILKDTLRKVVRSQQQTISALPLGIKRDELSLLEKAFPFALVITGIRRCGKSTLLLQLADKYGKYYYFNFEDPRAVGFEASDFEKLDEVFHEEKGSCDSYFFDEIQNVPRWELFVRGLLDRKKHVVITGSSASLFSSELGTKLTGRHIRHELFPFSFNEFLKLKKIKPSLDSFKEYFVKGGFPDFLLTEKEDALQELMVDIIARDIAVRYKIRNTKKLNEMAVYLMSNIGKEFSYNSLKKIFGLGSINSAISFVGNLEESYLIFNVPRFSASIKKQIMNPKKVYSIDNGLSKANSASFSEDSGRMLENLVFISLKRHNKRIFYFREEGECDFIVKDQQGRLSAIQVCFELNENNKERELKGLLEAMKKTRTSSGLILTYGQEDELVLEQRKITIKPVWKWLLEQ</sequence>
<proteinExistence type="predicted"/>
<feature type="domain" description="AAA" evidence="1">
    <location>
        <begin position="40"/>
        <end position="161"/>
    </location>
</feature>
<evidence type="ECO:0000313" key="4">
    <source>
        <dbReference type="Proteomes" id="UP000230864"/>
    </source>
</evidence>
<comment type="caution">
    <text evidence="3">The sequence shown here is derived from an EMBL/GenBank/DDBJ whole genome shotgun (WGS) entry which is preliminary data.</text>
</comment>
<evidence type="ECO:0000313" key="3">
    <source>
        <dbReference type="EMBL" id="PIV45054.1"/>
    </source>
</evidence>
<dbReference type="Pfam" id="PF13173">
    <property type="entry name" value="AAA_14"/>
    <property type="match status" value="1"/>
</dbReference>
<dbReference type="SUPFAM" id="SSF52540">
    <property type="entry name" value="P-loop containing nucleoside triphosphate hydrolases"/>
    <property type="match status" value="1"/>
</dbReference>
<dbReference type="EMBL" id="PETZ01000037">
    <property type="protein sequence ID" value="PIV45054.1"/>
    <property type="molecule type" value="Genomic_DNA"/>
</dbReference>
<reference evidence="4" key="1">
    <citation type="submission" date="2017-09" db="EMBL/GenBank/DDBJ databases">
        <title>Depth-based differentiation of microbial function through sediment-hosted aquifers and enrichment of novel symbionts in the deep terrestrial subsurface.</title>
        <authorList>
            <person name="Probst A.J."/>
            <person name="Ladd B."/>
            <person name="Jarett J.K."/>
            <person name="Geller-Mcgrath D.E."/>
            <person name="Sieber C.M.K."/>
            <person name="Emerson J.B."/>
            <person name="Anantharaman K."/>
            <person name="Thomas B.C."/>
            <person name="Malmstrom R."/>
            <person name="Stieglmeier M."/>
            <person name="Klingl A."/>
            <person name="Woyke T."/>
            <person name="Ryan C.M."/>
            <person name="Banfield J.F."/>
        </authorList>
    </citation>
    <scope>NUCLEOTIDE SEQUENCE [LARGE SCALE GENOMIC DNA]</scope>
</reference>
<dbReference type="AlphaFoldDB" id="A0A2M7D9G3"/>
<protein>
    <submittedName>
        <fullName evidence="3">AAA family ATPase</fullName>
    </submittedName>
</protein>
<dbReference type="PANTHER" id="PTHR33295">
    <property type="entry name" value="ATPASE"/>
    <property type="match status" value="1"/>
</dbReference>
<dbReference type="InterPro" id="IPR025420">
    <property type="entry name" value="DUF4143"/>
</dbReference>
<organism evidence="3 4">
    <name type="scientific">Candidatus Nealsonbacteria bacterium CG02_land_8_20_14_3_00_37_10</name>
    <dbReference type="NCBI Taxonomy" id="1974699"/>
    <lineage>
        <taxon>Bacteria</taxon>
        <taxon>Candidatus Nealsoniibacteriota</taxon>
    </lineage>
</organism>
<dbReference type="InterPro" id="IPR041682">
    <property type="entry name" value="AAA_14"/>
</dbReference>
<dbReference type="Proteomes" id="UP000230864">
    <property type="component" value="Unassembled WGS sequence"/>
</dbReference>
<name>A0A2M7D9G3_9BACT</name>
<accession>A0A2M7D9G3</accession>
<dbReference type="PANTHER" id="PTHR33295:SF8">
    <property type="entry name" value="AAA+ ATPASE DOMAIN-CONTAINING PROTEIN"/>
    <property type="match status" value="1"/>
</dbReference>
<evidence type="ECO:0000259" key="1">
    <source>
        <dbReference type="Pfam" id="PF13173"/>
    </source>
</evidence>
<gene>
    <name evidence="3" type="ORF">COS25_01895</name>
</gene>
<evidence type="ECO:0000259" key="2">
    <source>
        <dbReference type="Pfam" id="PF13635"/>
    </source>
</evidence>
<dbReference type="InterPro" id="IPR027417">
    <property type="entry name" value="P-loop_NTPase"/>
</dbReference>
<feature type="domain" description="DUF4143" evidence="2">
    <location>
        <begin position="204"/>
        <end position="347"/>
    </location>
</feature>
<dbReference type="Pfam" id="PF13635">
    <property type="entry name" value="DUF4143"/>
    <property type="match status" value="1"/>
</dbReference>